<keyword evidence="2" id="KW-0547">Nucleotide-binding</keyword>
<sequence length="1002" mass="108860">MTTSKSEKRMSGHFGSKSSAPSPMKRNDGLLTIERSSFGSPSAKRRSLHGPSSDFNIFESEPQSGASERRSMDDVDWSARYGLPPTNSYFNTIPKRSSSLRKSTLQQRQLERPANAKGSSSMQFATGTPGPQNQKKGQRSSLDNHLPPMQRDSPFSSQGILLNASIHPLGQGQSQSQSQNQSAQASHPPHPLSRTMTQSSSTSSIADDSPTHEPVHRPDRPKSMFDFSKSLPIGASRPSVFAEEDSQESSQGSFATPANYKSAKPLPAAFMSTGLISKKNRNVDDPHGGLPKAHMPDTPCKKQMIPFPAASNFAPAGAAKVAKPARHSFGTPSTPLNSHHSVVIPAPFTFGKGIGIFGATGGKNSLTKKASFASIDGEENSQPQSPTPRDSQTSTDSEYPPTPTKRILGEHQSVSRPSKSGSGERSRLSSSFSSKPATTSRLTSSKLSPIGASPGSVDGDSDSVMEDSPSASLRPKSTLTAISAPSSSFTRGRLLRNLNSPTPLSRKALTLPSFGLSPRSGRTKLDCLSPVSPHHEPSQRSSPRTPQEHLLPPDPSGLSISGHSDRPLFHRGTSSASGMPATPTGPRDYFKSFSNRQSLNLTAGESTDVDQCLLSKFERVELVGTGEFSQVYRVVAASNPSPYHSLFSLSATRSSSRSSLPEQVFAVKKSRHVYSGAKDRQRKIHEVDVLKTLGHTDHVLSFVDSWEDQGHLYIQTEFCEEGTLDIFLAQVGVKARLDDFRIWKILLEMSLGLQHIHDCGFIHLDLKPANVFVTFEGVLKIGDFGMATKWPAKAGIEGEGDREYIGPEILMGQYDKPADIFALGLIMLETAGNVELPDNGASWQKLRNGDMSDVPSLTWSSDEASHIFRDASGNPLSEPTSFDDDDLGHREQQHLVSTMRDSFRGYDEQLVDDRKSVHLARSGELVEPPTFMVDPKNEQALDTIVRWMISPEPHDRPIASQILQTVGVQWAETRRRAGATVYEGNWGPADHVLAKDAEMIDV</sequence>
<evidence type="ECO:0000256" key="1">
    <source>
        <dbReference type="ARBA" id="ARBA00022679"/>
    </source>
</evidence>
<evidence type="ECO:0000259" key="7">
    <source>
        <dbReference type="PROSITE" id="PS50011"/>
    </source>
</evidence>
<keyword evidence="4" id="KW-0067">ATP-binding</keyword>
<evidence type="ECO:0000256" key="2">
    <source>
        <dbReference type="ARBA" id="ARBA00022741"/>
    </source>
</evidence>
<dbReference type="GeneID" id="19236056"/>
<evidence type="ECO:0000256" key="6">
    <source>
        <dbReference type="SAM" id="MobiDB-lite"/>
    </source>
</evidence>
<dbReference type="eggNOG" id="KOG0601">
    <property type="taxonomic scope" value="Eukaryota"/>
</dbReference>
<dbReference type="EMBL" id="KE720941">
    <property type="protein sequence ID" value="ERF73743.1"/>
    <property type="molecule type" value="Genomic_DNA"/>
</dbReference>
<feature type="compositionally biased region" description="Polar residues" evidence="6">
    <location>
        <begin position="435"/>
        <end position="447"/>
    </location>
</feature>
<feature type="compositionally biased region" description="Polar residues" evidence="6">
    <location>
        <begin position="117"/>
        <end position="143"/>
    </location>
</feature>
<feature type="compositionally biased region" description="Polar residues" evidence="6">
    <location>
        <begin position="469"/>
        <end position="490"/>
    </location>
</feature>
<dbReference type="InterPro" id="IPR000719">
    <property type="entry name" value="Prot_kinase_dom"/>
</dbReference>
<feature type="domain" description="Protein kinase" evidence="7">
    <location>
        <begin position="617"/>
        <end position="971"/>
    </location>
</feature>
<keyword evidence="1" id="KW-0808">Transferase</keyword>
<feature type="compositionally biased region" description="Polar residues" evidence="6">
    <location>
        <begin position="85"/>
        <end position="108"/>
    </location>
</feature>
<dbReference type="OMA" id="DSIVRWM"/>
<reference evidence="9" key="1">
    <citation type="journal article" date="2014" name="BMC Genomics">
        <title>Genome characteristics reveal the impact of lichenization on lichen-forming fungus Endocarpon pusillum Hedwig (Verrucariales, Ascomycota).</title>
        <authorList>
            <person name="Wang Y.-Y."/>
            <person name="Liu B."/>
            <person name="Zhang X.-Y."/>
            <person name="Zhou Q.-M."/>
            <person name="Zhang T."/>
            <person name="Li H."/>
            <person name="Yu Y.-F."/>
            <person name="Zhang X.-L."/>
            <person name="Hao X.-Y."/>
            <person name="Wang M."/>
            <person name="Wang L."/>
            <person name="Wei J.-C."/>
        </authorList>
    </citation>
    <scope>NUCLEOTIDE SEQUENCE [LARGE SCALE GENOMIC DNA]</scope>
    <source>
        <strain evidence="9">Z07020 / HMAS-L-300199</strain>
    </source>
</reference>
<feature type="region of interest" description="Disordered" evidence="6">
    <location>
        <begin position="1"/>
        <end position="156"/>
    </location>
</feature>
<evidence type="ECO:0000313" key="8">
    <source>
        <dbReference type="EMBL" id="ERF73743.1"/>
    </source>
</evidence>
<dbReference type="GO" id="GO:0004713">
    <property type="term" value="F:protein tyrosine kinase activity"/>
    <property type="evidence" value="ECO:0007669"/>
    <property type="project" value="TreeGrafter"/>
</dbReference>
<feature type="compositionally biased region" description="Polar residues" evidence="6">
    <location>
        <begin position="380"/>
        <end position="397"/>
    </location>
</feature>
<organism evidence="8 9">
    <name type="scientific">Endocarpon pusillum (strain Z07020 / HMAS-L-300199)</name>
    <name type="common">Lichen-forming fungus</name>
    <dbReference type="NCBI Taxonomy" id="1263415"/>
    <lineage>
        <taxon>Eukaryota</taxon>
        <taxon>Fungi</taxon>
        <taxon>Dikarya</taxon>
        <taxon>Ascomycota</taxon>
        <taxon>Pezizomycotina</taxon>
        <taxon>Eurotiomycetes</taxon>
        <taxon>Chaetothyriomycetidae</taxon>
        <taxon>Verrucariales</taxon>
        <taxon>Verrucariaceae</taxon>
        <taxon>Endocarpon</taxon>
    </lineage>
</organism>
<dbReference type="Pfam" id="PF00069">
    <property type="entry name" value="Pkinase"/>
    <property type="match status" value="1"/>
</dbReference>
<feature type="compositionally biased region" description="Basic and acidic residues" evidence="6">
    <location>
        <begin position="1"/>
        <end position="10"/>
    </location>
</feature>
<dbReference type="PROSITE" id="PS00108">
    <property type="entry name" value="PROTEIN_KINASE_ST"/>
    <property type="match status" value="1"/>
</dbReference>
<dbReference type="AlphaFoldDB" id="U1GN91"/>
<comment type="similarity">
    <text evidence="5">Belongs to the protein kinase superfamily. Ser/Thr protein kinase family. GCN2 subfamily.</text>
</comment>
<dbReference type="InterPro" id="IPR011009">
    <property type="entry name" value="Kinase-like_dom_sf"/>
</dbReference>
<protein>
    <recommendedName>
        <fullName evidence="7">Protein kinase domain-containing protein</fullName>
    </recommendedName>
</protein>
<keyword evidence="3" id="KW-0418">Kinase</keyword>
<evidence type="ECO:0000256" key="4">
    <source>
        <dbReference type="ARBA" id="ARBA00022840"/>
    </source>
</evidence>
<feature type="region of interest" description="Disordered" evidence="6">
    <location>
        <begin position="375"/>
        <end position="587"/>
    </location>
</feature>
<dbReference type="Gene3D" id="1.10.510.10">
    <property type="entry name" value="Transferase(Phosphotransferase) domain 1"/>
    <property type="match status" value="1"/>
</dbReference>
<dbReference type="OrthoDB" id="5337378at2759"/>
<evidence type="ECO:0000256" key="3">
    <source>
        <dbReference type="ARBA" id="ARBA00022777"/>
    </source>
</evidence>
<feature type="compositionally biased region" description="Low complexity" evidence="6">
    <location>
        <begin position="193"/>
        <end position="208"/>
    </location>
</feature>
<dbReference type="HOGENOM" id="CLU_009707_0_0_1"/>
<dbReference type="Gene3D" id="3.30.200.20">
    <property type="entry name" value="Phosphorylase Kinase, domain 1"/>
    <property type="match status" value="1"/>
</dbReference>
<dbReference type="SMART" id="SM00220">
    <property type="entry name" value="S_TKc"/>
    <property type="match status" value="1"/>
</dbReference>
<feature type="region of interest" description="Disordered" evidence="6">
    <location>
        <begin position="169"/>
        <end position="259"/>
    </location>
</feature>
<accession>U1GN91</accession>
<dbReference type="FunFam" id="1.10.510.10:FF:000536">
    <property type="entry name" value="Cyclin-dependent kinase WEE1"/>
    <property type="match status" value="1"/>
</dbReference>
<dbReference type="CDD" id="cd14052">
    <property type="entry name" value="PTKc_Wee1_fungi"/>
    <property type="match status" value="1"/>
</dbReference>
<dbReference type="FunFam" id="3.30.200.20:FF:000611">
    <property type="entry name" value="Protein kinase, putative"/>
    <property type="match status" value="1"/>
</dbReference>
<dbReference type="GO" id="GO:0110031">
    <property type="term" value="P:negative regulation of G2/MI transition of meiotic cell cycle"/>
    <property type="evidence" value="ECO:0007669"/>
    <property type="project" value="TreeGrafter"/>
</dbReference>
<evidence type="ECO:0000256" key="5">
    <source>
        <dbReference type="ARBA" id="ARBA00037982"/>
    </source>
</evidence>
<dbReference type="PANTHER" id="PTHR11042">
    <property type="entry name" value="EUKARYOTIC TRANSLATION INITIATION FACTOR 2-ALPHA KINASE EIF2-ALPHA KINASE -RELATED"/>
    <property type="match status" value="1"/>
</dbReference>
<dbReference type="InterPro" id="IPR050339">
    <property type="entry name" value="CC_SR_Kinase"/>
</dbReference>
<evidence type="ECO:0000313" key="9">
    <source>
        <dbReference type="Proteomes" id="UP000019373"/>
    </source>
</evidence>
<gene>
    <name evidence="8" type="ORF">EPUS_00997</name>
</gene>
<keyword evidence="9" id="KW-1185">Reference proteome</keyword>
<feature type="compositionally biased region" description="Basic and acidic residues" evidence="6">
    <location>
        <begin position="209"/>
        <end position="223"/>
    </location>
</feature>
<dbReference type="GO" id="GO:0005524">
    <property type="term" value="F:ATP binding"/>
    <property type="evidence" value="ECO:0007669"/>
    <property type="project" value="UniProtKB-KW"/>
</dbReference>
<dbReference type="GO" id="GO:0005737">
    <property type="term" value="C:cytoplasm"/>
    <property type="evidence" value="ECO:0007669"/>
    <property type="project" value="TreeGrafter"/>
</dbReference>
<dbReference type="Proteomes" id="UP000019373">
    <property type="component" value="Unassembled WGS sequence"/>
</dbReference>
<dbReference type="PANTHER" id="PTHR11042:SF196">
    <property type="entry name" value="MITOSIS INHIBITOR PROTEIN KINASE SWE1"/>
    <property type="match status" value="1"/>
</dbReference>
<dbReference type="GO" id="GO:0005634">
    <property type="term" value="C:nucleus"/>
    <property type="evidence" value="ECO:0007669"/>
    <property type="project" value="TreeGrafter"/>
</dbReference>
<proteinExistence type="inferred from homology"/>
<dbReference type="InterPro" id="IPR008271">
    <property type="entry name" value="Ser/Thr_kinase_AS"/>
</dbReference>
<dbReference type="RefSeq" id="XP_007800746.1">
    <property type="nucleotide sequence ID" value="XM_007802555.1"/>
</dbReference>
<dbReference type="PROSITE" id="PS50011">
    <property type="entry name" value="PROTEIN_KINASE_DOM"/>
    <property type="match status" value="1"/>
</dbReference>
<dbReference type="SUPFAM" id="SSF56112">
    <property type="entry name" value="Protein kinase-like (PK-like)"/>
    <property type="match status" value="1"/>
</dbReference>
<feature type="compositionally biased region" description="Low complexity" evidence="6">
    <location>
        <begin position="170"/>
        <end position="186"/>
    </location>
</feature>
<name>U1GN91_ENDPU</name>